<evidence type="ECO:0000256" key="3">
    <source>
        <dbReference type="ARBA" id="ARBA00012759"/>
    </source>
</evidence>
<dbReference type="Gene3D" id="2.30.30.380">
    <property type="entry name" value="Zn-finger domain of Sec23/24"/>
    <property type="match status" value="1"/>
</dbReference>
<dbReference type="InterPro" id="IPR003323">
    <property type="entry name" value="OTU_dom"/>
</dbReference>
<evidence type="ECO:0000313" key="21">
    <source>
        <dbReference type="EMBL" id="CAF4218022.1"/>
    </source>
</evidence>
<evidence type="ECO:0000256" key="6">
    <source>
        <dbReference type="ARBA" id="ARBA00022723"/>
    </source>
</evidence>
<dbReference type="GO" id="GO:0016477">
    <property type="term" value="P:cell migration"/>
    <property type="evidence" value="ECO:0007669"/>
    <property type="project" value="TreeGrafter"/>
</dbReference>
<dbReference type="EMBL" id="CAJNYD010001102">
    <property type="protein sequence ID" value="CAF3317641.1"/>
    <property type="molecule type" value="Genomic_DNA"/>
</dbReference>
<dbReference type="GO" id="GO:0070530">
    <property type="term" value="F:K63-linked polyubiquitin modification-dependent protein binding"/>
    <property type="evidence" value="ECO:0007669"/>
    <property type="project" value="TreeGrafter"/>
</dbReference>
<evidence type="ECO:0000256" key="4">
    <source>
        <dbReference type="ARBA" id="ARBA00022670"/>
    </source>
</evidence>
<evidence type="ECO:0000313" key="18">
    <source>
        <dbReference type="EMBL" id="CAF3425323.1"/>
    </source>
</evidence>
<evidence type="ECO:0000313" key="16">
    <source>
        <dbReference type="EMBL" id="CAF3235684.1"/>
    </source>
</evidence>
<gene>
    <name evidence="18" type="ORF">FME351_LOCUS11305</name>
    <name evidence="19" type="ORF">GRG538_LOCUS17819</name>
    <name evidence="21" type="ORF">HFQ381_LOCUS8455</name>
    <name evidence="20" type="ORF">KIK155_LOCUS31726</name>
    <name evidence="17" type="ORF">LUA448_LOCUS9626</name>
    <name evidence="24" type="ORF">QYT958_LOCUS8362</name>
    <name evidence="16" type="ORF">TIS948_LOCUS14346</name>
    <name evidence="25" type="ORF">TOA249_LOCUS15312</name>
    <name evidence="23" type="ORF">TSG867_LOCUS11242</name>
    <name evidence="22" type="ORF">UJA718_LOCUS9246</name>
</gene>
<dbReference type="EMBL" id="CAJOBP010001021">
    <property type="protein sequence ID" value="CAF4246090.1"/>
    <property type="molecule type" value="Genomic_DNA"/>
</dbReference>
<dbReference type="CDD" id="cd22767">
    <property type="entry name" value="OTU_ZRANB1"/>
    <property type="match status" value="1"/>
</dbReference>
<proteinExistence type="inferred from homology"/>
<feature type="compositionally biased region" description="Low complexity" evidence="13">
    <location>
        <begin position="634"/>
        <end position="669"/>
    </location>
</feature>
<evidence type="ECO:0000256" key="1">
    <source>
        <dbReference type="ARBA" id="ARBA00000707"/>
    </source>
</evidence>
<dbReference type="Proteomes" id="UP000663865">
    <property type="component" value="Unassembled WGS sequence"/>
</dbReference>
<dbReference type="GO" id="GO:0005634">
    <property type="term" value="C:nucleus"/>
    <property type="evidence" value="ECO:0007669"/>
    <property type="project" value="TreeGrafter"/>
</dbReference>
<dbReference type="GO" id="GO:0004843">
    <property type="term" value="F:cysteine-type deubiquitinase activity"/>
    <property type="evidence" value="ECO:0007669"/>
    <property type="project" value="UniProtKB-EC"/>
</dbReference>
<name>A0A820CLN4_9BILA</name>
<evidence type="ECO:0000313" key="17">
    <source>
        <dbReference type="EMBL" id="CAF3317641.1"/>
    </source>
</evidence>
<dbReference type="Pfam" id="PF00641">
    <property type="entry name" value="Zn_ribbon_RanBP"/>
    <property type="match status" value="3"/>
</dbReference>
<keyword evidence="5" id="KW-0879">Wnt signaling pathway</keyword>
<dbReference type="OrthoDB" id="6275030at2759"/>
<dbReference type="Proteomes" id="UP000663825">
    <property type="component" value="Unassembled WGS sequence"/>
</dbReference>
<dbReference type="Proteomes" id="UP000663833">
    <property type="component" value="Unassembled WGS sequence"/>
</dbReference>
<evidence type="ECO:0000313" key="22">
    <source>
        <dbReference type="EMBL" id="CAF4246090.1"/>
    </source>
</evidence>
<dbReference type="PANTHER" id="PTHR13367:SF28">
    <property type="entry name" value="UBIQUITIN THIOESTERASE ZRANB1"/>
    <property type="match status" value="1"/>
</dbReference>
<evidence type="ECO:0000256" key="8">
    <source>
        <dbReference type="ARBA" id="ARBA00022786"/>
    </source>
</evidence>
<dbReference type="GO" id="GO:0008270">
    <property type="term" value="F:zinc ion binding"/>
    <property type="evidence" value="ECO:0007669"/>
    <property type="project" value="UniProtKB-KW"/>
</dbReference>
<dbReference type="Proteomes" id="UP000663872">
    <property type="component" value="Unassembled WGS sequence"/>
</dbReference>
<keyword evidence="11" id="KW-0862">Zinc</keyword>
<organism evidence="21 26">
    <name type="scientific">Rotaria socialis</name>
    <dbReference type="NCBI Taxonomy" id="392032"/>
    <lineage>
        <taxon>Eukaryota</taxon>
        <taxon>Metazoa</taxon>
        <taxon>Spiralia</taxon>
        <taxon>Gnathifera</taxon>
        <taxon>Rotifera</taxon>
        <taxon>Eurotatoria</taxon>
        <taxon>Bdelloidea</taxon>
        <taxon>Philodinida</taxon>
        <taxon>Philodinidae</taxon>
        <taxon>Rotaria</taxon>
    </lineage>
</organism>
<accession>A0A820CLN4</accession>
<dbReference type="InterPro" id="IPR036443">
    <property type="entry name" value="Znf_RanBP2_sf"/>
</dbReference>
<dbReference type="EC" id="3.4.19.12" evidence="3"/>
<dbReference type="Gene3D" id="1.25.40.560">
    <property type="match status" value="1"/>
</dbReference>
<dbReference type="GO" id="GO:0030177">
    <property type="term" value="P:positive regulation of Wnt signaling pathway"/>
    <property type="evidence" value="ECO:0007669"/>
    <property type="project" value="TreeGrafter"/>
</dbReference>
<evidence type="ECO:0000313" key="19">
    <source>
        <dbReference type="EMBL" id="CAF3504782.1"/>
    </source>
</evidence>
<dbReference type="GO" id="GO:0035523">
    <property type="term" value="P:protein K29-linked deubiquitination"/>
    <property type="evidence" value="ECO:0007669"/>
    <property type="project" value="TreeGrafter"/>
</dbReference>
<evidence type="ECO:0000313" key="24">
    <source>
        <dbReference type="EMBL" id="CAF4551849.1"/>
    </source>
</evidence>
<dbReference type="EMBL" id="CAJNYU010001291">
    <property type="protein sequence ID" value="CAF3425323.1"/>
    <property type="molecule type" value="Genomic_DNA"/>
</dbReference>
<dbReference type="GO" id="GO:1990168">
    <property type="term" value="P:protein K33-linked deubiquitination"/>
    <property type="evidence" value="ECO:0007669"/>
    <property type="project" value="TreeGrafter"/>
</dbReference>
<dbReference type="EMBL" id="CAJOBR010000836">
    <property type="protein sequence ID" value="CAF4551849.1"/>
    <property type="molecule type" value="Genomic_DNA"/>
</dbReference>
<evidence type="ECO:0000256" key="13">
    <source>
        <dbReference type="SAM" id="MobiDB-lite"/>
    </source>
</evidence>
<dbReference type="SUPFAM" id="SSF90209">
    <property type="entry name" value="Ran binding protein zinc finger-like"/>
    <property type="match status" value="2"/>
</dbReference>
<feature type="region of interest" description="Disordered" evidence="13">
    <location>
        <begin position="619"/>
        <end position="673"/>
    </location>
</feature>
<dbReference type="GO" id="GO:0005737">
    <property type="term" value="C:cytoplasm"/>
    <property type="evidence" value="ECO:0007669"/>
    <property type="project" value="TreeGrafter"/>
</dbReference>
<evidence type="ECO:0000259" key="15">
    <source>
        <dbReference type="PROSITE" id="PS50802"/>
    </source>
</evidence>
<dbReference type="EMBL" id="CAJOBO010000423">
    <property type="protein sequence ID" value="CAF4218022.1"/>
    <property type="molecule type" value="Genomic_DNA"/>
</dbReference>
<evidence type="ECO:0000313" key="20">
    <source>
        <dbReference type="EMBL" id="CAF3788306.1"/>
    </source>
</evidence>
<feature type="domain" description="RanBP2-type" evidence="14">
    <location>
        <begin position="167"/>
        <end position="196"/>
    </location>
</feature>
<dbReference type="GO" id="GO:0007010">
    <property type="term" value="P:cytoskeleton organization"/>
    <property type="evidence" value="ECO:0007669"/>
    <property type="project" value="TreeGrafter"/>
</dbReference>
<keyword evidence="7 12" id="KW-0863">Zinc-finger</keyword>
<dbReference type="EMBL" id="CAJOBS010000991">
    <property type="protein sequence ID" value="CAF4671776.1"/>
    <property type="molecule type" value="Genomic_DNA"/>
</dbReference>
<keyword evidence="4" id="KW-0645">Protease</keyword>
<evidence type="ECO:0000256" key="11">
    <source>
        <dbReference type="ARBA" id="ARBA00022833"/>
    </source>
</evidence>
<evidence type="ECO:0000256" key="9">
    <source>
        <dbReference type="ARBA" id="ARBA00022801"/>
    </source>
</evidence>
<reference evidence="21" key="1">
    <citation type="submission" date="2021-02" db="EMBL/GenBank/DDBJ databases">
        <authorList>
            <person name="Nowell W R."/>
        </authorList>
    </citation>
    <scope>NUCLEOTIDE SEQUENCE</scope>
</reference>
<dbReference type="Proteomes" id="UP000663869">
    <property type="component" value="Unassembled WGS sequence"/>
</dbReference>
<dbReference type="PANTHER" id="PTHR13367">
    <property type="entry name" value="UBIQUITIN THIOESTERASE"/>
    <property type="match status" value="1"/>
</dbReference>
<comment type="similarity">
    <text evidence="2">Belongs to the peptidase C64 family.</text>
</comment>
<evidence type="ECO:0000256" key="7">
    <source>
        <dbReference type="ARBA" id="ARBA00022771"/>
    </source>
</evidence>
<keyword evidence="8" id="KW-0833">Ubl conjugation pathway</keyword>
<dbReference type="PROSITE" id="PS50199">
    <property type="entry name" value="ZF_RANBP2_2"/>
    <property type="match status" value="3"/>
</dbReference>
<comment type="catalytic activity">
    <reaction evidence="1">
        <text>Thiol-dependent hydrolysis of ester, thioester, amide, peptide and isopeptide bonds formed by the C-terminal Gly of ubiquitin (a 76-residue protein attached to proteins as an intracellular targeting signal).</text>
        <dbReference type="EC" id="3.4.19.12"/>
    </reaction>
</comment>
<evidence type="ECO:0000256" key="2">
    <source>
        <dbReference type="ARBA" id="ARBA00005865"/>
    </source>
</evidence>
<evidence type="ECO:0000313" key="27">
    <source>
        <dbReference type="Proteomes" id="UP000663873"/>
    </source>
</evidence>
<comment type="caution">
    <text evidence="21">The sequence shown here is derived from an EMBL/GenBank/DDBJ whole genome shotgun (WGS) entry which is preliminary data.</text>
</comment>
<dbReference type="Gene3D" id="4.10.1060.10">
    <property type="entry name" value="Zinc finger, RanBP2-type"/>
    <property type="match status" value="1"/>
</dbReference>
<protein>
    <recommendedName>
        <fullName evidence="3">ubiquitinyl hydrolase 1</fullName>
        <ecNumber evidence="3">3.4.19.12</ecNumber>
    </recommendedName>
</protein>
<keyword evidence="27" id="KW-1185">Reference proteome</keyword>
<evidence type="ECO:0000313" key="25">
    <source>
        <dbReference type="EMBL" id="CAF4671776.1"/>
    </source>
</evidence>
<dbReference type="InterPro" id="IPR049768">
    <property type="entry name" value="ZRANB1_OTU"/>
</dbReference>
<keyword evidence="6" id="KW-0479">Metal-binding</keyword>
<dbReference type="EMBL" id="CAJNYV010005882">
    <property type="protein sequence ID" value="CAF3788306.1"/>
    <property type="molecule type" value="Genomic_DNA"/>
</dbReference>
<dbReference type="Proteomes" id="UP000663862">
    <property type="component" value="Unassembled WGS sequence"/>
</dbReference>
<dbReference type="Proteomes" id="UP000663838">
    <property type="component" value="Unassembled WGS sequence"/>
</dbReference>
<evidence type="ECO:0000313" key="23">
    <source>
        <dbReference type="EMBL" id="CAF4376110.1"/>
    </source>
</evidence>
<dbReference type="Gene3D" id="3.90.70.80">
    <property type="match status" value="1"/>
</dbReference>
<dbReference type="Proteomes" id="UP000663848">
    <property type="component" value="Unassembled WGS sequence"/>
</dbReference>
<dbReference type="SMART" id="SM00547">
    <property type="entry name" value="ZnF_RBZ"/>
    <property type="match status" value="3"/>
</dbReference>
<dbReference type="InterPro" id="IPR001876">
    <property type="entry name" value="Znf_RanBP2"/>
</dbReference>
<keyword evidence="10" id="KW-0788">Thiol protease</keyword>
<dbReference type="PROSITE" id="PS50802">
    <property type="entry name" value="OTU"/>
    <property type="match status" value="1"/>
</dbReference>
<keyword evidence="9" id="KW-0378">Hydrolase</keyword>
<evidence type="ECO:0000256" key="10">
    <source>
        <dbReference type="ARBA" id="ARBA00022807"/>
    </source>
</evidence>
<dbReference type="EMBL" id="CAJNYT010002938">
    <property type="protein sequence ID" value="CAF3504782.1"/>
    <property type="molecule type" value="Genomic_DNA"/>
</dbReference>
<dbReference type="GO" id="GO:0071947">
    <property type="term" value="P:protein deubiquitination involved in ubiquitin-dependent protein catabolic process"/>
    <property type="evidence" value="ECO:0007669"/>
    <property type="project" value="TreeGrafter"/>
</dbReference>
<dbReference type="InterPro" id="IPR051346">
    <property type="entry name" value="OTU_Deubiquitinase"/>
</dbReference>
<evidence type="ECO:0000259" key="14">
    <source>
        <dbReference type="PROSITE" id="PS50199"/>
    </source>
</evidence>
<dbReference type="EMBL" id="CAJNXB010002330">
    <property type="protein sequence ID" value="CAF3235684.1"/>
    <property type="molecule type" value="Genomic_DNA"/>
</dbReference>
<dbReference type="Proteomes" id="UP000663851">
    <property type="component" value="Unassembled WGS sequence"/>
</dbReference>
<dbReference type="AlphaFoldDB" id="A0A820CLN4"/>
<evidence type="ECO:0000256" key="12">
    <source>
        <dbReference type="PROSITE-ProRule" id="PRU00322"/>
    </source>
</evidence>
<dbReference type="PROSITE" id="PS01358">
    <property type="entry name" value="ZF_RANBP2_1"/>
    <property type="match status" value="3"/>
</dbReference>
<feature type="domain" description="RanBP2-type" evidence="14">
    <location>
        <begin position="103"/>
        <end position="132"/>
    </location>
</feature>
<sequence>MSNPIDDEDDDSTFDAIEKRHENVETNTLDTMATTTLIDDKWSCPVCTYSNFAVAQKCTMCRQSKTTTLNTASADIYQLNASTESNTQQEQAQQQIPVTYINSVEKWPCDQCTFLNYPRAVRCTQCGSYRFIGTSRLSPVQPSTDTNTNERISPAPSIADTRFVSQRLRKWTCTRCTTDNYPATKKCISCGYFRHHNTNNPSPIVSTPTCSSTLLGTDEEQRMNAINKSMENINVERISNKESKQNRLGIEKRSMANKRNLSSATSDRLWLKACQTLLDRGSLTIVFEYLICGGDPTRQITIEDTQYLNCSYLSSIDLVGRTLKNLANITGQIEQFCKFETAFQQLMRQQKKLPHQRRVPANICNRINRMIQQFFHSYLKLRKVTDFQCYVLTEWFTATLPAEILDFSHRTQQQIFDDILDQQVQQELEIDNRIINWNTEVTNRFHSRLYALWNRKNGDCLLDSVLQVCLGVWDTENTLRRAMAECLENSSNKFFERWSEYERLVAEKQEYRQDEHQLRSDWNDVLTFANQPGESLGHAHIFALSHILRRPIIVYGVTNVKSYRGEYFIGLARFQGVYLPLLWDIHFCSKSPICLGFTRNHFSALVPMQERITIASSSSRSSSPLFHNHDVDIQQRPSPSSSSSPSFISKQPQPQSQPQPQQQQQQQQQLPNDTSDTQIFYHPLMDCDGNLLPVHFLTSSEIGHEQAILHQWLDCGFTSNGLLVAKQKVGKRPQVCQQSLDAWLNLYSSNGSARRIDSSSR</sequence>
<evidence type="ECO:0000313" key="26">
    <source>
        <dbReference type="Proteomes" id="UP000663851"/>
    </source>
</evidence>
<feature type="domain" description="RanBP2-type" evidence="14">
    <location>
        <begin position="38"/>
        <end position="67"/>
    </location>
</feature>
<dbReference type="Proteomes" id="UP000663873">
    <property type="component" value="Unassembled WGS sequence"/>
</dbReference>
<feature type="domain" description="OTU" evidence="15">
    <location>
        <begin position="449"/>
        <end position="608"/>
    </location>
</feature>
<evidence type="ECO:0000256" key="5">
    <source>
        <dbReference type="ARBA" id="ARBA00022687"/>
    </source>
</evidence>
<dbReference type="EMBL" id="CAJOBQ010000536">
    <property type="protein sequence ID" value="CAF4376110.1"/>
    <property type="molecule type" value="Genomic_DNA"/>
</dbReference>
<dbReference type="GO" id="GO:0016055">
    <property type="term" value="P:Wnt signaling pathway"/>
    <property type="evidence" value="ECO:0007669"/>
    <property type="project" value="UniProtKB-KW"/>
</dbReference>
<dbReference type="Pfam" id="PF02338">
    <property type="entry name" value="OTU"/>
    <property type="match status" value="1"/>
</dbReference>